<comment type="caution">
    <text evidence="2">The sequence shown here is derived from an EMBL/GenBank/DDBJ whole genome shotgun (WGS) entry which is preliminary data.</text>
</comment>
<dbReference type="Gene3D" id="2.160.20.80">
    <property type="entry name" value="E3 ubiquitin-protein ligase SopA"/>
    <property type="match status" value="1"/>
</dbReference>
<keyword evidence="1" id="KW-0472">Membrane</keyword>
<dbReference type="PANTHER" id="PTHR14136">
    <property type="entry name" value="BTB_POZ DOMAIN-CONTAINING PROTEIN KCTD9"/>
    <property type="match status" value="1"/>
</dbReference>
<dbReference type="OrthoDB" id="7837851at2"/>
<name>A0A0J9E0P2_9RHOB</name>
<dbReference type="PANTHER" id="PTHR14136:SF17">
    <property type="entry name" value="BTB_POZ DOMAIN-CONTAINING PROTEIN KCTD9"/>
    <property type="match status" value="1"/>
</dbReference>
<feature type="transmembrane region" description="Helical" evidence="1">
    <location>
        <begin position="135"/>
        <end position="160"/>
    </location>
</feature>
<organism evidence="2 3">
    <name type="scientific">Candidatus Rhodobacter oscarellae</name>
    <dbReference type="NCBI Taxonomy" id="1675527"/>
    <lineage>
        <taxon>Bacteria</taxon>
        <taxon>Pseudomonadati</taxon>
        <taxon>Pseudomonadota</taxon>
        <taxon>Alphaproteobacteria</taxon>
        <taxon>Rhodobacterales</taxon>
        <taxon>Rhodobacter group</taxon>
        <taxon>Rhodobacter</taxon>
    </lineage>
</organism>
<evidence type="ECO:0000256" key="1">
    <source>
        <dbReference type="SAM" id="Phobius"/>
    </source>
</evidence>
<feature type="transmembrane region" description="Helical" evidence="1">
    <location>
        <begin position="206"/>
        <end position="224"/>
    </location>
</feature>
<dbReference type="AlphaFoldDB" id="A0A0J9E0P2"/>
<feature type="transmembrane region" description="Helical" evidence="1">
    <location>
        <begin position="166"/>
        <end position="185"/>
    </location>
</feature>
<dbReference type="Pfam" id="PF00805">
    <property type="entry name" value="Pentapeptide"/>
    <property type="match status" value="3"/>
</dbReference>
<keyword evidence="1" id="KW-1133">Transmembrane helix</keyword>
<reference evidence="2 3" key="1">
    <citation type="submission" date="2015-06" db="EMBL/GenBank/DDBJ databases">
        <title>Draft genome sequence of an Alphaproteobacteria species associated to the Mediterranean sponge Oscarella lobularis.</title>
        <authorList>
            <person name="Jourda C."/>
            <person name="Santini S."/>
            <person name="Claverie J.-M."/>
        </authorList>
    </citation>
    <scope>NUCLEOTIDE SEQUENCE [LARGE SCALE GENOMIC DNA]</scope>
    <source>
        <strain evidence="2">IGS</strain>
    </source>
</reference>
<dbReference type="RefSeq" id="WP_049642143.1">
    <property type="nucleotide sequence ID" value="NZ_LFTY01000002.1"/>
</dbReference>
<dbReference type="EMBL" id="LFTY01000002">
    <property type="protein sequence ID" value="KMW56222.1"/>
    <property type="molecule type" value="Genomic_DNA"/>
</dbReference>
<feature type="transmembrane region" description="Helical" evidence="1">
    <location>
        <begin position="60"/>
        <end position="80"/>
    </location>
</feature>
<dbReference type="PATRIC" id="fig|1675527.3.peg.1255"/>
<dbReference type="STRING" id="1675527.AIOL_001174"/>
<protein>
    <submittedName>
        <fullName evidence="2">Pentapeptide repeat family protein</fullName>
    </submittedName>
</protein>
<sequence length="634" mass="70492">MSDHAQTIERINQLTRAARGGWLSLLTFTAFVGVTLIGVKDADFFVPGRQTDLPLIGVSIPTYLFFVLAPLLTAALYANLHFHLMKLWDALAPNRAPAFATGKELSEAIAASFIADMALAFRRDKALRARPMRGITAALTLVLVFAAVPVVLGFVWWFSWPAHNELLTLIGCGVPLLFTWTVGFVSFRHMRRMMIGGTVNGLTHSLWAQTLFVLIAAAVGWWGFIKTENTVDHYERVLAGYSGLREGQSSRCSDEPDQCVENKDDFDETLKARSWSGVIYTNKKGKSLLYPTDLQDVDLVGLPEDWLDYQSAREAYRRDWCKSRAVPLPICGAKPDAGEEPSDLGKEVLASRRAAWCQRAMDKESPKHCAQIFADQAADFTQDWETQRRLQVQALPDTDLRRRDLRNANLSSARMEGADLSFARMEGADLSAARMEGANLREARMERAILSRARMERAILSSARMEEAILSNARMVGANLWGARMEGANLTLARMEGADLSGARMEGADLTAARMEGAILFGARMERAILTLARMEGAILVTAKFSEDTDFTGAAVQYAAMKWGNYERVNLSQDQVNAMFGDRSVILPAGMKFEGPHYFDVTGYPAHWLDTDANYITEFLPAWRAWQKAQGYAP</sequence>
<keyword evidence="3" id="KW-1185">Reference proteome</keyword>
<feature type="transmembrane region" description="Helical" evidence="1">
    <location>
        <begin position="21"/>
        <end position="40"/>
    </location>
</feature>
<gene>
    <name evidence="2" type="ORF">AIOL_001174</name>
</gene>
<proteinExistence type="predicted"/>
<dbReference type="InterPro" id="IPR051082">
    <property type="entry name" value="Pentapeptide-BTB/POZ_domain"/>
</dbReference>
<keyword evidence="1" id="KW-0812">Transmembrane</keyword>
<evidence type="ECO:0000313" key="3">
    <source>
        <dbReference type="Proteomes" id="UP000037178"/>
    </source>
</evidence>
<dbReference type="Proteomes" id="UP000037178">
    <property type="component" value="Unassembled WGS sequence"/>
</dbReference>
<dbReference type="SUPFAM" id="SSF141571">
    <property type="entry name" value="Pentapeptide repeat-like"/>
    <property type="match status" value="1"/>
</dbReference>
<dbReference type="InterPro" id="IPR001646">
    <property type="entry name" value="5peptide_repeat"/>
</dbReference>
<accession>A0A0J9E0P2</accession>
<evidence type="ECO:0000313" key="2">
    <source>
        <dbReference type="EMBL" id="KMW56222.1"/>
    </source>
</evidence>